<feature type="transmembrane region" description="Helical" evidence="1">
    <location>
        <begin position="12"/>
        <end position="33"/>
    </location>
</feature>
<evidence type="ECO:0000313" key="2">
    <source>
        <dbReference type="EMBL" id="CZR68841.1"/>
    </source>
</evidence>
<name>A0A1L7XUZ0_9HELO</name>
<dbReference type="Proteomes" id="UP000184330">
    <property type="component" value="Unassembled WGS sequence"/>
</dbReference>
<reference evidence="2 3" key="1">
    <citation type="submission" date="2016-03" db="EMBL/GenBank/DDBJ databases">
        <authorList>
            <person name="Ploux O."/>
        </authorList>
    </citation>
    <scope>NUCLEOTIDE SEQUENCE [LARGE SCALE GENOMIC DNA]</scope>
    <source>
        <strain evidence="2 3">UAMH 11012</strain>
    </source>
</reference>
<dbReference type="AlphaFoldDB" id="A0A1L7XUZ0"/>
<evidence type="ECO:0000313" key="3">
    <source>
        <dbReference type="Proteomes" id="UP000184330"/>
    </source>
</evidence>
<keyword evidence="1" id="KW-1133">Transmembrane helix</keyword>
<keyword evidence="3" id="KW-1185">Reference proteome</keyword>
<feature type="transmembrane region" description="Helical" evidence="1">
    <location>
        <begin position="70"/>
        <end position="90"/>
    </location>
</feature>
<proteinExistence type="predicted"/>
<dbReference type="PANTHER" id="PTHR39608:SF2">
    <property type="entry name" value="MARVEL DOMAIN-CONTAINING PROTEIN"/>
    <property type="match status" value="1"/>
</dbReference>
<keyword evidence="1" id="KW-0472">Membrane</keyword>
<accession>A0A1L7XUZ0</accession>
<protein>
    <submittedName>
        <fullName evidence="2">Uncharacterized protein</fullName>
    </submittedName>
</protein>
<dbReference type="OrthoDB" id="4074965at2759"/>
<gene>
    <name evidence="2" type="ORF">PAC_18741</name>
</gene>
<organism evidence="2 3">
    <name type="scientific">Phialocephala subalpina</name>
    <dbReference type="NCBI Taxonomy" id="576137"/>
    <lineage>
        <taxon>Eukaryota</taxon>
        <taxon>Fungi</taxon>
        <taxon>Dikarya</taxon>
        <taxon>Ascomycota</taxon>
        <taxon>Pezizomycotina</taxon>
        <taxon>Leotiomycetes</taxon>
        <taxon>Helotiales</taxon>
        <taxon>Mollisiaceae</taxon>
        <taxon>Phialocephala</taxon>
        <taxon>Phialocephala fortinii species complex</taxon>
    </lineage>
</organism>
<keyword evidence="1" id="KW-0812">Transmembrane</keyword>
<dbReference type="EMBL" id="FJOG01000060">
    <property type="protein sequence ID" value="CZR68841.1"/>
    <property type="molecule type" value="Genomic_DNA"/>
</dbReference>
<feature type="transmembrane region" description="Helical" evidence="1">
    <location>
        <begin position="45"/>
        <end position="63"/>
    </location>
</feature>
<evidence type="ECO:0000256" key="1">
    <source>
        <dbReference type="SAM" id="Phobius"/>
    </source>
</evidence>
<sequence>MGTASKVTSACFRVLEFGISCVILGVLSRFIHVLNQGNGSADSRLVFGISMAAISILFSIILFPPVKYSFYCFPLDFALFICWITCFALLQDLSGTHNCSSYWYDHYWSFYWGGAWKLPGGTVVVTDRGCSQWRVVLAFSFIISFCWLTNGFLSLYVCTEYYNLGYRTVTIVR</sequence>
<dbReference type="PANTHER" id="PTHR39608">
    <property type="entry name" value="INTEGRAL MEMBRANE PROTEIN (AFU_ORTHOLOGUE AFUA_5G08640)"/>
    <property type="match status" value="1"/>
</dbReference>
<feature type="transmembrane region" description="Helical" evidence="1">
    <location>
        <begin position="135"/>
        <end position="158"/>
    </location>
</feature>